<evidence type="ECO:0000259" key="4">
    <source>
        <dbReference type="Pfam" id="PF25800"/>
    </source>
</evidence>
<reference evidence="5 6" key="1">
    <citation type="submission" date="2016-07" db="EMBL/GenBank/DDBJ databases">
        <title>Acinetobacter sp. ANC 4603.</title>
        <authorList>
            <person name="Radolfova-Krizova L."/>
            <person name="Nemec A."/>
        </authorList>
    </citation>
    <scope>NUCLEOTIDE SEQUENCE [LARGE SCALE GENOMIC DNA]</scope>
    <source>
        <strain evidence="5 6">ANC 4603</strain>
    </source>
</reference>
<evidence type="ECO:0000313" key="6">
    <source>
        <dbReference type="Proteomes" id="UP000186553"/>
    </source>
</evidence>
<feature type="chain" id="PRO_5008671830" description="FimV N-terminal domain-containing protein" evidence="3">
    <location>
        <begin position="23"/>
        <end position="468"/>
    </location>
</feature>
<feature type="domain" description="FimV N-terminal" evidence="4">
    <location>
        <begin position="25"/>
        <end position="113"/>
    </location>
</feature>
<evidence type="ECO:0000313" key="5">
    <source>
        <dbReference type="EMBL" id="ODA14808.1"/>
    </source>
</evidence>
<keyword evidence="3" id="KW-0732">Signal</keyword>
<evidence type="ECO:0000256" key="1">
    <source>
        <dbReference type="SAM" id="Coils"/>
    </source>
</evidence>
<feature type="signal peptide" evidence="3">
    <location>
        <begin position="1"/>
        <end position="22"/>
    </location>
</feature>
<dbReference type="EMBL" id="MBDL01000001">
    <property type="protein sequence ID" value="ODA14808.1"/>
    <property type="molecule type" value="Genomic_DNA"/>
</dbReference>
<feature type="region of interest" description="Disordered" evidence="2">
    <location>
        <begin position="177"/>
        <end position="247"/>
    </location>
</feature>
<name>A0A1C3D1D2_9GAMM</name>
<dbReference type="AlphaFoldDB" id="A0A1C3D1D2"/>
<dbReference type="STRING" id="1891224.BBP83_00795"/>
<feature type="coiled-coil region" evidence="1">
    <location>
        <begin position="436"/>
        <end position="463"/>
    </location>
</feature>
<dbReference type="RefSeq" id="WP_068885942.1">
    <property type="nucleotide sequence ID" value="NZ_CBCRUU010000003.1"/>
</dbReference>
<keyword evidence="6" id="KW-1185">Reference proteome</keyword>
<keyword evidence="1" id="KW-0175">Coiled coil</keyword>
<organism evidence="5 6">
    <name type="scientific">Acinetobacter celticus</name>
    <dbReference type="NCBI Taxonomy" id="1891224"/>
    <lineage>
        <taxon>Bacteria</taxon>
        <taxon>Pseudomonadati</taxon>
        <taxon>Pseudomonadota</taxon>
        <taxon>Gammaproteobacteria</taxon>
        <taxon>Moraxellales</taxon>
        <taxon>Moraxellaceae</taxon>
        <taxon>Acinetobacter</taxon>
    </lineage>
</organism>
<feature type="compositionally biased region" description="Polar residues" evidence="2">
    <location>
        <begin position="263"/>
        <end position="290"/>
    </location>
</feature>
<dbReference type="OrthoDB" id="5298707at2"/>
<accession>A0A1C3D1D2</accession>
<sequence length="468" mass="50761">MNVYNKLKIAILAIIASQNIHAIMLDPIQIQSEPGELLYAEINFRNADPDLSLQAGLASAEDLIAMGTGHQPPGHLNFFTRRDGTGAGVITITSSRPMTDAELNIIVKIQEGTSARLQHIKTPLKRSTTNSQRLLGRNEQALAPIIIRNEKDIALNLPTSTQYAAIKPITSLKTSESPLAVNRATPPNLMNNSNAPTGEVSNSVQIQTESSALSPLPKSEAPHLTSPENATNASGTVNNASGNVSNDPLVRKFADEMAAQKMATPSAQAQPTPEQSATQTDLTTPSKASPQYVVQSNETLWGIASRIAAEQNRPVAEVMKKIKANNEHAFIHGNANLLRRGVALNLDANTMPKERAKVSAAELAKVPSTQAGKTKYRLNQAEMSLIAEKIQDSAHASANKTTETNQTSNELSLKVMTAREKTVKLQRNVTHLELALNQKDHRIQLLNTRLAQLQQQLKARQVEKKPTN</sequence>
<dbReference type="Pfam" id="PF25800">
    <property type="entry name" value="FimV_N"/>
    <property type="match status" value="1"/>
</dbReference>
<feature type="compositionally biased region" description="Polar residues" evidence="2">
    <location>
        <begin position="188"/>
        <end position="213"/>
    </location>
</feature>
<gene>
    <name evidence="5" type="ORF">BBP83_00795</name>
</gene>
<dbReference type="Proteomes" id="UP000186553">
    <property type="component" value="Unassembled WGS sequence"/>
</dbReference>
<feature type="region of interest" description="Disordered" evidence="2">
    <location>
        <begin position="260"/>
        <end position="290"/>
    </location>
</feature>
<protein>
    <recommendedName>
        <fullName evidence="4">FimV N-terminal domain-containing protein</fullName>
    </recommendedName>
</protein>
<feature type="compositionally biased region" description="Polar residues" evidence="2">
    <location>
        <begin position="226"/>
        <end position="246"/>
    </location>
</feature>
<evidence type="ECO:0000256" key="3">
    <source>
        <dbReference type="SAM" id="SignalP"/>
    </source>
</evidence>
<dbReference type="InterPro" id="IPR057840">
    <property type="entry name" value="FimV_N"/>
</dbReference>
<proteinExistence type="predicted"/>
<evidence type="ECO:0000256" key="2">
    <source>
        <dbReference type="SAM" id="MobiDB-lite"/>
    </source>
</evidence>
<comment type="caution">
    <text evidence="5">The sequence shown here is derived from an EMBL/GenBank/DDBJ whole genome shotgun (WGS) entry which is preliminary data.</text>
</comment>